<keyword evidence="5 10" id="KW-0560">Oxidoreductase</keyword>
<dbReference type="Pfam" id="PF03150">
    <property type="entry name" value="CCP_MauG"/>
    <property type="match status" value="1"/>
</dbReference>
<dbReference type="OrthoDB" id="9805202at2"/>
<dbReference type="GO" id="GO:0009055">
    <property type="term" value="F:electron transfer activity"/>
    <property type="evidence" value="ECO:0007669"/>
    <property type="project" value="InterPro"/>
</dbReference>
<evidence type="ECO:0000313" key="11">
    <source>
        <dbReference type="Proteomes" id="UP000244898"/>
    </source>
</evidence>
<reference evidence="11" key="1">
    <citation type="submission" date="2018-03" db="EMBL/GenBank/DDBJ databases">
        <authorList>
            <person name="Rodrigo-Torres L."/>
            <person name="Arahal R. D."/>
            <person name="Lucena T."/>
        </authorList>
    </citation>
    <scope>NUCLEOTIDE SEQUENCE [LARGE SCALE GENOMIC DNA]</scope>
    <source>
        <strain evidence="11">CECT 7615</strain>
    </source>
</reference>
<dbReference type="RefSeq" id="WP_108789357.1">
    <property type="nucleotide sequence ID" value="NZ_ONZG01000008.1"/>
</dbReference>
<evidence type="ECO:0000256" key="1">
    <source>
        <dbReference type="ARBA" id="ARBA00004196"/>
    </source>
</evidence>
<dbReference type="AlphaFoldDB" id="A0A2R8CBD2"/>
<dbReference type="GO" id="GO:0046872">
    <property type="term" value="F:metal ion binding"/>
    <property type="evidence" value="ECO:0007669"/>
    <property type="project" value="UniProtKB-KW"/>
</dbReference>
<evidence type="ECO:0000256" key="7">
    <source>
        <dbReference type="PROSITE-ProRule" id="PRU00433"/>
    </source>
</evidence>
<accession>A0A2R8CBD2</accession>
<evidence type="ECO:0000256" key="2">
    <source>
        <dbReference type="ARBA" id="ARBA00022617"/>
    </source>
</evidence>
<dbReference type="PROSITE" id="PS51007">
    <property type="entry name" value="CYTC"/>
    <property type="match status" value="2"/>
</dbReference>
<dbReference type="EMBL" id="ONZG01000008">
    <property type="protein sequence ID" value="SPJ29725.1"/>
    <property type="molecule type" value="Genomic_DNA"/>
</dbReference>
<evidence type="ECO:0000256" key="8">
    <source>
        <dbReference type="SAM" id="SignalP"/>
    </source>
</evidence>
<evidence type="ECO:0000256" key="6">
    <source>
        <dbReference type="ARBA" id="ARBA00023004"/>
    </source>
</evidence>
<name>A0A2R8CBD2_9RHOB</name>
<gene>
    <name evidence="10" type="primary">mauG</name>
    <name evidence="10" type="ORF">TRM7615_03246</name>
</gene>
<dbReference type="InterPro" id="IPR009056">
    <property type="entry name" value="Cyt_c-like_dom"/>
</dbReference>
<feature type="domain" description="Cytochrome c" evidence="9">
    <location>
        <begin position="28"/>
        <end position="149"/>
    </location>
</feature>
<dbReference type="EC" id="1.-.-.-" evidence="10"/>
<evidence type="ECO:0000313" key="10">
    <source>
        <dbReference type="EMBL" id="SPJ29725.1"/>
    </source>
</evidence>
<dbReference type="InterPro" id="IPR036909">
    <property type="entry name" value="Cyt_c-like_dom_sf"/>
</dbReference>
<keyword evidence="3 7" id="KW-0479">Metal-binding</keyword>
<keyword evidence="6 7" id="KW-0408">Iron</keyword>
<dbReference type="GO" id="GO:0020037">
    <property type="term" value="F:heme binding"/>
    <property type="evidence" value="ECO:0007669"/>
    <property type="project" value="InterPro"/>
</dbReference>
<dbReference type="PANTHER" id="PTHR30600">
    <property type="entry name" value="CYTOCHROME C PEROXIDASE-RELATED"/>
    <property type="match status" value="1"/>
</dbReference>
<feature type="domain" description="Cytochrome c" evidence="9">
    <location>
        <begin position="206"/>
        <end position="372"/>
    </location>
</feature>
<dbReference type="SUPFAM" id="SSF46626">
    <property type="entry name" value="Cytochrome c"/>
    <property type="match status" value="2"/>
</dbReference>
<keyword evidence="2 7" id="KW-0349">Heme</keyword>
<comment type="subcellular location">
    <subcellularLocation>
        <location evidence="1">Cell envelope</location>
    </subcellularLocation>
</comment>
<dbReference type="InterPro" id="IPR051395">
    <property type="entry name" value="Cytochrome_c_Peroxidase/MauG"/>
</dbReference>
<evidence type="ECO:0000256" key="4">
    <source>
        <dbReference type="ARBA" id="ARBA00022729"/>
    </source>
</evidence>
<organism evidence="10 11">
    <name type="scientific">Falsiruegeria mediterranea M17</name>
    <dbReference type="NCBI Taxonomy" id="1200281"/>
    <lineage>
        <taxon>Bacteria</taxon>
        <taxon>Pseudomonadati</taxon>
        <taxon>Pseudomonadota</taxon>
        <taxon>Alphaproteobacteria</taxon>
        <taxon>Rhodobacterales</taxon>
        <taxon>Roseobacteraceae</taxon>
        <taxon>Falsiruegeria</taxon>
    </lineage>
</organism>
<proteinExistence type="predicted"/>
<evidence type="ECO:0000256" key="5">
    <source>
        <dbReference type="ARBA" id="ARBA00023002"/>
    </source>
</evidence>
<protein>
    <submittedName>
        <fullName evidence="10">Methylamine utilization protein MauG</fullName>
        <ecNumber evidence="10">1.-.-.-</ecNumber>
    </submittedName>
</protein>
<dbReference type="GO" id="GO:0004130">
    <property type="term" value="F:cytochrome-c peroxidase activity"/>
    <property type="evidence" value="ECO:0007669"/>
    <property type="project" value="TreeGrafter"/>
</dbReference>
<feature type="signal peptide" evidence="8">
    <location>
        <begin position="1"/>
        <end position="23"/>
    </location>
</feature>
<dbReference type="GO" id="GO:0030313">
    <property type="term" value="C:cell envelope"/>
    <property type="evidence" value="ECO:0007669"/>
    <property type="project" value="UniProtKB-SubCell"/>
</dbReference>
<dbReference type="PANTHER" id="PTHR30600:SF10">
    <property type="entry name" value="BLL6722 PROTEIN"/>
    <property type="match status" value="1"/>
</dbReference>
<evidence type="ECO:0000259" key="9">
    <source>
        <dbReference type="PROSITE" id="PS51007"/>
    </source>
</evidence>
<keyword evidence="4 8" id="KW-0732">Signal</keyword>
<dbReference type="InterPro" id="IPR004852">
    <property type="entry name" value="Di-haem_cyt_c_peroxidsae"/>
</dbReference>
<sequence>MFLTRFRFATVLTVAVLPLQVSAAPLDSVETLGEALFFDTNLSANRTLSCASCHNAEAGFADPRETEAGGAVSLGDDGVSLGDRNAPTASYAALTPAFHLNDEGEWVGGMFWDGREPDLAGQAGGPPLNPIEMGMADKPAVVARLAEDAGYVTAFQTLFDVDVTTQPDQAYIAMTQAIAAFEATEQFAPFDSKYDRYLRGEVELTRDEELGRVLYFSEQFTNCNQCHQLKTSPLDPTETFTDYTYHNIGVPPNLKARAVNGVAADTQDLGLLANPLVDDPAQGGKFKVPTLRNVAVTSPYMHNGVFNDLRTVVLFYNKYNTKAKARQINPETGEAWRWPEVPQNLAVKELTHGPALDDQRIDALVAFLKTLTDERYELLLEDE</sequence>
<dbReference type="Proteomes" id="UP000244898">
    <property type="component" value="Unassembled WGS sequence"/>
</dbReference>
<keyword evidence="11" id="KW-1185">Reference proteome</keyword>
<evidence type="ECO:0000256" key="3">
    <source>
        <dbReference type="ARBA" id="ARBA00022723"/>
    </source>
</evidence>
<feature type="chain" id="PRO_5015306419" evidence="8">
    <location>
        <begin position="24"/>
        <end position="383"/>
    </location>
</feature>
<dbReference type="Gene3D" id="1.10.760.10">
    <property type="entry name" value="Cytochrome c-like domain"/>
    <property type="match status" value="2"/>
</dbReference>